<reference evidence="3 4" key="1">
    <citation type="submission" date="2022-11" db="EMBL/GenBank/DDBJ databases">
        <title>Spartinivicinus poritis sp. nov., isolated from scleractinian coral Porites lutea.</title>
        <authorList>
            <person name="Zhang G."/>
            <person name="Cai L."/>
            <person name="Wei Q."/>
        </authorList>
    </citation>
    <scope>NUCLEOTIDE SEQUENCE [LARGE SCALE GENOMIC DNA]</scope>
    <source>
        <strain evidence="3 4">A2-2</strain>
    </source>
</reference>
<dbReference type="RefSeq" id="WP_274691534.1">
    <property type="nucleotide sequence ID" value="NZ_JAPMOU010000055.1"/>
</dbReference>
<gene>
    <name evidence="3" type="ORF">ORQ98_24985</name>
</gene>
<organism evidence="3 4">
    <name type="scientific">Spartinivicinus poritis</name>
    <dbReference type="NCBI Taxonomy" id="2994640"/>
    <lineage>
        <taxon>Bacteria</taxon>
        <taxon>Pseudomonadati</taxon>
        <taxon>Pseudomonadota</taxon>
        <taxon>Gammaproteobacteria</taxon>
        <taxon>Oceanospirillales</taxon>
        <taxon>Zooshikellaceae</taxon>
        <taxon>Spartinivicinus</taxon>
    </lineage>
</organism>
<evidence type="ECO:0000313" key="4">
    <source>
        <dbReference type="Proteomes" id="UP001528823"/>
    </source>
</evidence>
<dbReference type="CDD" id="cd05379">
    <property type="entry name" value="CAP_bacterial"/>
    <property type="match status" value="1"/>
</dbReference>
<evidence type="ECO:0000259" key="2">
    <source>
        <dbReference type="Pfam" id="PF00188"/>
    </source>
</evidence>
<dbReference type="EMBL" id="JAPMOU010000055">
    <property type="protein sequence ID" value="MDE1465223.1"/>
    <property type="molecule type" value="Genomic_DNA"/>
</dbReference>
<protein>
    <submittedName>
        <fullName evidence="3">CAP domain-containing protein</fullName>
    </submittedName>
</protein>
<dbReference type="Pfam" id="PF00188">
    <property type="entry name" value="CAP"/>
    <property type="match status" value="1"/>
</dbReference>
<comment type="caution">
    <text evidence="3">The sequence shown here is derived from an EMBL/GenBank/DDBJ whole genome shotgun (WGS) entry which is preliminary data.</text>
</comment>
<dbReference type="SUPFAM" id="SSF55797">
    <property type="entry name" value="PR-1-like"/>
    <property type="match status" value="1"/>
</dbReference>
<proteinExistence type="predicted"/>
<feature type="signal peptide" evidence="1">
    <location>
        <begin position="1"/>
        <end position="21"/>
    </location>
</feature>
<evidence type="ECO:0000256" key="1">
    <source>
        <dbReference type="SAM" id="SignalP"/>
    </source>
</evidence>
<dbReference type="PANTHER" id="PTHR31157:SF1">
    <property type="entry name" value="SCP DOMAIN-CONTAINING PROTEIN"/>
    <property type="match status" value="1"/>
</dbReference>
<accession>A0ABT5UIG2</accession>
<dbReference type="InterPro" id="IPR014044">
    <property type="entry name" value="CAP_dom"/>
</dbReference>
<dbReference type="InterPro" id="IPR035940">
    <property type="entry name" value="CAP_sf"/>
</dbReference>
<dbReference type="Proteomes" id="UP001528823">
    <property type="component" value="Unassembled WGS sequence"/>
</dbReference>
<dbReference type="Gene3D" id="3.40.33.10">
    <property type="entry name" value="CAP"/>
    <property type="match status" value="1"/>
</dbReference>
<keyword evidence="4" id="KW-1185">Reference proteome</keyword>
<feature type="domain" description="SCP" evidence="2">
    <location>
        <begin position="164"/>
        <end position="269"/>
    </location>
</feature>
<name>A0ABT5UIG2_9GAMM</name>
<feature type="chain" id="PRO_5046902045" evidence="1">
    <location>
        <begin position="22"/>
        <end position="280"/>
    </location>
</feature>
<sequence length="280" mass="31519">MKILRHLLTPFLVLVSPTINAQAVDLIQEANGNYNHIFQNPNPNIIQEKLITISTDFLASDVENLTQIKIMLFDNMSITANRGKIIHDILLSDLWVGSVEGIANSSVILAISATSISGKVKVFGRTFFIHYFNGQQLLREVVEPNVIESWSNQIDETKEQRVYEIVNSERSASNLYPYNYDTKLARSSRLHSEDMAKNNYFSHTSRDGRSPFDRIKAQGYQYSRAGENIAAGASTAEQAMELWMNSSGHRAAILSSQYCDIGVGYSSANRYKHLPNYHHA</sequence>
<evidence type="ECO:0000313" key="3">
    <source>
        <dbReference type="EMBL" id="MDE1465223.1"/>
    </source>
</evidence>
<dbReference type="PANTHER" id="PTHR31157">
    <property type="entry name" value="SCP DOMAIN-CONTAINING PROTEIN"/>
    <property type="match status" value="1"/>
</dbReference>
<keyword evidence="1" id="KW-0732">Signal</keyword>